<comment type="caution">
    <text evidence="3">The sequence shown here is derived from an EMBL/GenBank/DDBJ whole genome shotgun (WGS) entry which is preliminary data.</text>
</comment>
<keyword evidence="1" id="KW-1133">Transmembrane helix</keyword>
<dbReference type="RefSeq" id="WP_193994730.1">
    <property type="nucleotide sequence ID" value="NZ_JADEXP010000202.1"/>
</dbReference>
<keyword evidence="1" id="KW-0812">Transmembrane</keyword>
<feature type="transmembrane region" description="Helical" evidence="1">
    <location>
        <begin position="746"/>
        <end position="764"/>
    </location>
</feature>
<dbReference type="AlphaFoldDB" id="A0A929F8F5"/>
<sequence length="826" mass="93297">MVQTYRLAITHIEQTCLVELTWGDGMQLTATLPYPKELMRLYQQWQRDYYRYYRTLPTLDAAAATDTSGSADGLGLRARVGAVGQVPVEPTDLRSQLAQAEVRLLNTFHRWLESRELLEIRGRLRTPPGDKSGNNTLFITCSTADLRRLPWETWELTREFGQGPAIGIARLPINSPVAATPLRKQRGKARALVIIGDDTGLDFQADLKAMERLNKLVVTEVVGWQPGKNPHGLIDRIRDRIRHPDGWDMLFFFGHSNEAAELGGEIAIAPNTALSIRDLEADLSTAKRHGLKFALFNSCKGLDIAQRLVALGLNQVVIMREPIHNQVAQYFLLQFLQHLAQFETVQQALQQAAKALKSEKNIAYPSAYLVPSLFSHRGAELFQLQPVGWWAKLGTLLPSRRQGMVLGAIAILSLLPSVRDRLMASRLWTQAVYRHVTSRPLKAEVSPPVLLVHIDKESIARGIPDGRAKPINRDYLASLLDRVVDLDAQLIGIDYLLDRRQDENNPKLKEKIEKAVSQGRWLVLASVLDKGKETLPQAELADPAWSMSGYVNAHPWTLKALQIGQYCNRRCPFGYLLAVTQTALNSPSNQSPTPALDNRGDLRQDLFSTIEQNNTFLKLKKLSYYRLSPIFSLSRWIEQRWLQPVLDLSLPPDHIYERISAHQLLEQNLQNLNTQYDWRNKIVLIGSGGYSEAGLDSYNDYQPNPPATQFWRNQTQDPNELITGVEFHAYTIHHFLSDHKVIPIPVFWMAGIGAIIGATSALVLKRRKHLRSYRWLGLVGFSFGYGLIGVVIHSTASILLPWLLPTAAVWVYHVPNLQHSHQEKLR</sequence>
<feature type="domain" description="CHASE2" evidence="2">
    <location>
        <begin position="424"/>
        <end position="764"/>
    </location>
</feature>
<dbReference type="Proteomes" id="UP000615026">
    <property type="component" value="Unassembled WGS sequence"/>
</dbReference>
<reference evidence="3" key="1">
    <citation type="submission" date="2020-10" db="EMBL/GenBank/DDBJ databases">
        <authorList>
            <person name="Castelo-Branco R."/>
            <person name="Eusebio N."/>
            <person name="Adriana R."/>
            <person name="Vieira A."/>
            <person name="Brugerolle De Fraissinette N."/>
            <person name="Rezende De Castro R."/>
            <person name="Schneider M.P."/>
            <person name="Vasconcelos V."/>
            <person name="Leao P.N."/>
        </authorList>
    </citation>
    <scope>NUCLEOTIDE SEQUENCE</scope>
    <source>
        <strain evidence="3">LEGE 11479</strain>
    </source>
</reference>
<dbReference type="InterPro" id="IPR024983">
    <property type="entry name" value="CHAT_dom"/>
</dbReference>
<feature type="transmembrane region" description="Helical" evidence="1">
    <location>
        <begin position="776"/>
        <end position="804"/>
    </location>
</feature>
<dbReference type="SMART" id="SM01080">
    <property type="entry name" value="CHASE2"/>
    <property type="match status" value="1"/>
</dbReference>
<protein>
    <submittedName>
        <fullName evidence="3">CHASE2 domain-containing protein</fullName>
    </submittedName>
</protein>
<dbReference type="Pfam" id="PF12770">
    <property type="entry name" value="CHAT"/>
    <property type="match status" value="1"/>
</dbReference>
<gene>
    <name evidence="3" type="ORF">IQ260_19305</name>
</gene>
<accession>A0A929F8F5</accession>
<dbReference type="EMBL" id="JADEXP010000202">
    <property type="protein sequence ID" value="MBE9068796.1"/>
    <property type="molecule type" value="Genomic_DNA"/>
</dbReference>
<evidence type="ECO:0000259" key="2">
    <source>
        <dbReference type="SMART" id="SM01080"/>
    </source>
</evidence>
<proteinExistence type="predicted"/>
<dbReference type="Pfam" id="PF05226">
    <property type="entry name" value="CHASE2"/>
    <property type="match status" value="1"/>
</dbReference>
<dbReference type="InterPro" id="IPR007890">
    <property type="entry name" value="CHASE2"/>
</dbReference>
<organism evidence="3 4">
    <name type="scientific">Leptolyngbya cf. ectocarpi LEGE 11479</name>
    <dbReference type="NCBI Taxonomy" id="1828722"/>
    <lineage>
        <taxon>Bacteria</taxon>
        <taxon>Bacillati</taxon>
        <taxon>Cyanobacteriota</taxon>
        <taxon>Cyanophyceae</taxon>
        <taxon>Leptolyngbyales</taxon>
        <taxon>Leptolyngbyaceae</taxon>
        <taxon>Leptolyngbya group</taxon>
        <taxon>Leptolyngbya</taxon>
    </lineage>
</organism>
<evidence type="ECO:0000313" key="3">
    <source>
        <dbReference type="EMBL" id="MBE9068796.1"/>
    </source>
</evidence>
<evidence type="ECO:0000313" key="4">
    <source>
        <dbReference type="Proteomes" id="UP000615026"/>
    </source>
</evidence>
<name>A0A929F8F5_LEPEC</name>
<keyword evidence="4" id="KW-1185">Reference proteome</keyword>
<evidence type="ECO:0000256" key="1">
    <source>
        <dbReference type="SAM" id="Phobius"/>
    </source>
</evidence>
<keyword evidence="1" id="KW-0472">Membrane</keyword>